<dbReference type="RefSeq" id="WP_244630226.1">
    <property type="nucleotide sequence ID" value="NZ_BMIF01000002.1"/>
</dbReference>
<dbReference type="InterPro" id="IPR050268">
    <property type="entry name" value="NADH-dep_flavin_reductase"/>
</dbReference>
<gene>
    <name evidence="5" type="ORF">GCM10011385_11030</name>
</gene>
<keyword evidence="6" id="KW-1185">Reference proteome</keyword>
<comment type="caution">
    <text evidence="5">The sequence shown here is derived from an EMBL/GenBank/DDBJ whole genome shotgun (WGS) entry which is preliminary data.</text>
</comment>
<evidence type="ECO:0000313" key="5">
    <source>
        <dbReference type="EMBL" id="GGA59119.1"/>
    </source>
</evidence>
<evidence type="ECO:0000256" key="1">
    <source>
        <dbReference type="ARBA" id="ARBA00008898"/>
    </source>
</evidence>
<reference evidence="5" key="2">
    <citation type="submission" date="2020-09" db="EMBL/GenBank/DDBJ databases">
        <authorList>
            <person name="Sun Q."/>
            <person name="Zhou Y."/>
        </authorList>
    </citation>
    <scope>NUCLEOTIDE SEQUENCE</scope>
    <source>
        <strain evidence="5">CGMCC 1.15320</strain>
    </source>
</reference>
<dbReference type="SUPFAM" id="SSF50475">
    <property type="entry name" value="FMN-binding split barrel"/>
    <property type="match status" value="1"/>
</dbReference>
<sequence>MPTPEAETKKQAQDSGAEDSQFDGRAFRHALGQFATGVAIITAMGPDEQPIGMTMSSFNSVSLDPPLILFSVERKSYSLQAMQDAEGYAVNILSRAQEQLSNKFARALSDKFADVEHEPGFAQAPLLRDALAHFECAPYANYDGGDHVIFVGRVVRFSARTDLDPLVFFRGKYADLTTETRPAPQWPLPIHY</sequence>
<feature type="compositionally biased region" description="Basic and acidic residues" evidence="3">
    <location>
        <begin position="1"/>
        <end position="12"/>
    </location>
</feature>
<dbReference type="GO" id="GO:0042602">
    <property type="term" value="F:riboflavin reductase (NADPH) activity"/>
    <property type="evidence" value="ECO:0007669"/>
    <property type="project" value="TreeGrafter"/>
</dbReference>
<dbReference type="PANTHER" id="PTHR30466">
    <property type="entry name" value="FLAVIN REDUCTASE"/>
    <property type="match status" value="1"/>
</dbReference>
<feature type="domain" description="Flavin reductase like" evidence="4">
    <location>
        <begin position="31"/>
        <end position="175"/>
    </location>
</feature>
<dbReference type="Proteomes" id="UP000636264">
    <property type="component" value="Unassembled WGS sequence"/>
</dbReference>
<reference evidence="5" key="1">
    <citation type="journal article" date="2014" name="Int. J. Syst. Evol. Microbiol.">
        <title>Complete genome sequence of Corynebacterium casei LMG S-19264T (=DSM 44701T), isolated from a smear-ripened cheese.</title>
        <authorList>
            <consortium name="US DOE Joint Genome Institute (JGI-PGF)"/>
            <person name="Walter F."/>
            <person name="Albersmeier A."/>
            <person name="Kalinowski J."/>
            <person name="Ruckert C."/>
        </authorList>
    </citation>
    <scope>NUCLEOTIDE SEQUENCE</scope>
    <source>
        <strain evidence="5">CGMCC 1.15320</strain>
    </source>
</reference>
<dbReference type="GO" id="GO:0010181">
    <property type="term" value="F:FMN binding"/>
    <property type="evidence" value="ECO:0007669"/>
    <property type="project" value="InterPro"/>
</dbReference>
<dbReference type="PANTHER" id="PTHR30466:SF11">
    <property type="entry name" value="FLAVIN-DEPENDENT MONOOXYGENASE, REDUCTASE SUBUNIT HSAB"/>
    <property type="match status" value="1"/>
</dbReference>
<proteinExistence type="inferred from homology"/>
<evidence type="ECO:0000256" key="3">
    <source>
        <dbReference type="SAM" id="MobiDB-lite"/>
    </source>
</evidence>
<accession>A0A916RJ01</accession>
<dbReference type="Gene3D" id="2.30.110.10">
    <property type="entry name" value="Electron Transport, Fmn-binding Protein, Chain A"/>
    <property type="match status" value="1"/>
</dbReference>
<keyword evidence="2" id="KW-0560">Oxidoreductase</keyword>
<protein>
    <recommendedName>
        <fullName evidence="4">Flavin reductase like domain-containing protein</fullName>
    </recommendedName>
</protein>
<dbReference type="SMART" id="SM00903">
    <property type="entry name" value="Flavin_Reduct"/>
    <property type="match status" value="1"/>
</dbReference>
<feature type="region of interest" description="Disordered" evidence="3">
    <location>
        <begin position="1"/>
        <end position="20"/>
    </location>
</feature>
<dbReference type="InterPro" id="IPR002563">
    <property type="entry name" value="Flavin_Rdtase-like_dom"/>
</dbReference>
<name>A0A916RJ01_9HYPH</name>
<evidence type="ECO:0000259" key="4">
    <source>
        <dbReference type="SMART" id="SM00903"/>
    </source>
</evidence>
<organism evidence="5 6">
    <name type="scientific">Nitratireductor aestuarii</name>
    <dbReference type="NCBI Taxonomy" id="1735103"/>
    <lineage>
        <taxon>Bacteria</taxon>
        <taxon>Pseudomonadati</taxon>
        <taxon>Pseudomonadota</taxon>
        <taxon>Alphaproteobacteria</taxon>
        <taxon>Hyphomicrobiales</taxon>
        <taxon>Phyllobacteriaceae</taxon>
        <taxon>Nitratireductor</taxon>
    </lineage>
</organism>
<evidence type="ECO:0000313" key="6">
    <source>
        <dbReference type="Proteomes" id="UP000636264"/>
    </source>
</evidence>
<dbReference type="InterPro" id="IPR012349">
    <property type="entry name" value="Split_barrel_FMN-bd"/>
</dbReference>
<dbReference type="AlphaFoldDB" id="A0A916RJ01"/>
<dbReference type="Pfam" id="PF01613">
    <property type="entry name" value="Flavin_Reduct"/>
    <property type="match status" value="1"/>
</dbReference>
<dbReference type="EMBL" id="BMIF01000002">
    <property type="protein sequence ID" value="GGA59119.1"/>
    <property type="molecule type" value="Genomic_DNA"/>
</dbReference>
<comment type="similarity">
    <text evidence="1">Belongs to the non-flavoprotein flavin reductase family.</text>
</comment>
<evidence type="ECO:0000256" key="2">
    <source>
        <dbReference type="ARBA" id="ARBA00023002"/>
    </source>
</evidence>